<protein>
    <submittedName>
        <fullName evidence="1">Uncharacterized protein</fullName>
    </submittedName>
</protein>
<dbReference type="EMBL" id="JAXCGZ010023087">
    <property type="protein sequence ID" value="KAK7017471.1"/>
    <property type="molecule type" value="Genomic_DNA"/>
</dbReference>
<comment type="caution">
    <text evidence="1">The sequence shown here is derived from an EMBL/GenBank/DDBJ whole genome shotgun (WGS) entry which is preliminary data.</text>
</comment>
<accession>A0AAN8WA16</accession>
<reference evidence="1 2" key="1">
    <citation type="submission" date="2023-11" db="EMBL/GenBank/DDBJ databases">
        <title>Halocaridina rubra genome assembly.</title>
        <authorList>
            <person name="Smith C."/>
        </authorList>
    </citation>
    <scope>NUCLEOTIDE SEQUENCE [LARGE SCALE GENOMIC DNA]</scope>
    <source>
        <strain evidence="1">EP-1</strain>
        <tissue evidence="1">Whole</tissue>
    </source>
</reference>
<evidence type="ECO:0000313" key="1">
    <source>
        <dbReference type="EMBL" id="KAK7017471.1"/>
    </source>
</evidence>
<proteinExistence type="predicted"/>
<keyword evidence="2" id="KW-1185">Reference proteome</keyword>
<dbReference type="AlphaFoldDB" id="A0AAN8WA16"/>
<gene>
    <name evidence="1" type="ORF">SK128_004388</name>
</gene>
<evidence type="ECO:0000313" key="2">
    <source>
        <dbReference type="Proteomes" id="UP001381693"/>
    </source>
</evidence>
<dbReference type="Proteomes" id="UP001381693">
    <property type="component" value="Unassembled WGS sequence"/>
</dbReference>
<organism evidence="1 2">
    <name type="scientific">Halocaridina rubra</name>
    <name type="common">Hawaiian red shrimp</name>
    <dbReference type="NCBI Taxonomy" id="373956"/>
    <lineage>
        <taxon>Eukaryota</taxon>
        <taxon>Metazoa</taxon>
        <taxon>Ecdysozoa</taxon>
        <taxon>Arthropoda</taxon>
        <taxon>Crustacea</taxon>
        <taxon>Multicrustacea</taxon>
        <taxon>Malacostraca</taxon>
        <taxon>Eumalacostraca</taxon>
        <taxon>Eucarida</taxon>
        <taxon>Decapoda</taxon>
        <taxon>Pleocyemata</taxon>
        <taxon>Caridea</taxon>
        <taxon>Atyoidea</taxon>
        <taxon>Atyidae</taxon>
        <taxon>Halocaridina</taxon>
    </lineage>
</organism>
<name>A0AAN8WA16_HALRR</name>
<sequence length="81" mass="9324">MSRAHLSEEAIEMSGPEVFMYRTANPIIPIERITNRIIFLFLKKINESGNITENEYKHMYATESNPGITYGFPKVHKPNVP</sequence>